<evidence type="ECO:0000313" key="3">
    <source>
        <dbReference type="Proteomes" id="UP001595925"/>
    </source>
</evidence>
<organism evidence="2 3">
    <name type="scientific">Saliphagus infecundisoli</name>
    <dbReference type="NCBI Taxonomy" id="1849069"/>
    <lineage>
        <taxon>Archaea</taxon>
        <taxon>Methanobacteriati</taxon>
        <taxon>Methanobacteriota</taxon>
        <taxon>Stenosarchaea group</taxon>
        <taxon>Halobacteria</taxon>
        <taxon>Halobacteriales</taxon>
        <taxon>Natrialbaceae</taxon>
        <taxon>Saliphagus</taxon>
    </lineage>
</organism>
<name>A0ABD5QG24_9EURY</name>
<protein>
    <submittedName>
        <fullName evidence="2">Uncharacterized protein</fullName>
    </submittedName>
</protein>
<dbReference type="RefSeq" id="WP_224827310.1">
    <property type="nucleotide sequence ID" value="NZ_JAIVEF010000001.1"/>
</dbReference>
<feature type="region of interest" description="Disordered" evidence="1">
    <location>
        <begin position="1"/>
        <end position="20"/>
    </location>
</feature>
<dbReference type="Proteomes" id="UP001595925">
    <property type="component" value="Unassembled WGS sequence"/>
</dbReference>
<comment type="caution">
    <text evidence="2">The sequence shown here is derived from an EMBL/GenBank/DDBJ whole genome shotgun (WGS) entry which is preliminary data.</text>
</comment>
<dbReference type="AlphaFoldDB" id="A0ABD5QG24"/>
<keyword evidence="3" id="KW-1185">Reference proteome</keyword>
<accession>A0ABD5QG24</accession>
<dbReference type="EMBL" id="JBHSJG010000036">
    <property type="protein sequence ID" value="MFC4988549.1"/>
    <property type="molecule type" value="Genomic_DNA"/>
</dbReference>
<reference evidence="2 3" key="1">
    <citation type="journal article" date="2019" name="Int. J. Syst. Evol. Microbiol.">
        <title>The Global Catalogue of Microorganisms (GCM) 10K type strain sequencing project: providing services to taxonomists for standard genome sequencing and annotation.</title>
        <authorList>
            <consortium name="The Broad Institute Genomics Platform"/>
            <consortium name="The Broad Institute Genome Sequencing Center for Infectious Disease"/>
            <person name="Wu L."/>
            <person name="Ma J."/>
        </authorList>
    </citation>
    <scope>NUCLEOTIDE SEQUENCE [LARGE SCALE GENOMIC DNA]</scope>
    <source>
        <strain evidence="2 3">CGMCC 1.15824</strain>
    </source>
</reference>
<evidence type="ECO:0000313" key="2">
    <source>
        <dbReference type="EMBL" id="MFC4988549.1"/>
    </source>
</evidence>
<sequence>MTGGGDDDVPASQPDPTIGEDGRLEALAQWVYLHGSRGVLSALLLGVVFVACPPGSAP</sequence>
<evidence type="ECO:0000256" key="1">
    <source>
        <dbReference type="SAM" id="MobiDB-lite"/>
    </source>
</evidence>
<gene>
    <name evidence="2" type="ORF">ACFPFO_12405</name>
</gene>
<proteinExistence type="predicted"/>